<dbReference type="GO" id="GO:0009279">
    <property type="term" value="C:cell outer membrane"/>
    <property type="evidence" value="ECO:0007669"/>
    <property type="project" value="UniProtKB-SubCell"/>
</dbReference>
<keyword evidence="3 8" id="KW-1134">Transmembrane beta strand</keyword>
<dbReference type="Proteomes" id="UP000243750">
    <property type="component" value="Unassembled WGS sequence"/>
</dbReference>
<dbReference type="RefSeq" id="WP_096347160.1">
    <property type="nucleotide sequence ID" value="NZ_CP033116.1"/>
</dbReference>
<gene>
    <name evidence="10" type="ORF">CO192_13900</name>
    <name evidence="11" type="ORF">EAO82_00420</name>
</gene>
<dbReference type="GO" id="GO:0015562">
    <property type="term" value="F:efflux transmembrane transporter activity"/>
    <property type="evidence" value="ECO:0007669"/>
    <property type="project" value="InterPro"/>
</dbReference>
<evidence type="ECO:0000256" key="6">
    <source>
        <dbReference type="ARBA" id="ARBA00023237"/>
    </source>
</evidence>
<keyword evidence="5 8" id="KW-0564">Palmitate</keyword>
<evidence type="ECO:0000256" key="9">
    <source>
        <dbReference type="SAM" id="MobiDB-lite"/>
    </source>
</evidence>
<evidence type="ECO:0000313" key="10">
    <source>
        <dbReference type="EMBL" id="PCC98784.1"/>
    </source>
</evidence>
<dbReference type="EMBL" id="NWMT01000179">
    <property type="protein sequence ID" value="PCC98784.1"/>
    <property type="molecule type" value="Genomic_DNA"/>
</dbReference>
<dbReference type="InterPro" id="IPR003423">
    <property type="entry name" value="OMP_efflux"/>
</dbReference>
<keyword evidence="13" id="KW-1185">Reference proteome</keyword>
<protein>
    <submittedName>
        <fullName evidence="11">Efflux transporter outer membrane subunit</fullName>
    </submittedName>
    <submittedName>
        <fullName evidence="10">Multidrug transporter</fullName>
    </submittedName>
</protein>
<proteinExistence type="inferred from homology"/>
<comment type="similarity">
    <text evidence="2 8">Belongs to the outer membrane factor (OMF) (TC 1.B.17) family.</text>
</comment>
<dbReference type="Pfam" id="PF02321">
    <property type="entry name" value="OEP"/>
    <property type="match status" value="2"/>
</dbReference>
<evidence type="ECO:0000256" key="4">
    <source>
        <dbReference type="ARBA" id="ARBA00022692"/>
    </source>
</evidence>
<dbReference type="PANTHER" id="PTHR30203:SF32">
    <property type="entry name" value="CATION EFFLUX SYSTEM PROTEIN CUSC"/>
    <property type="match status" value="1"/>
</dbReference>
<dbReference type="AlphaFoldDB" id="A0AA91U165"/>
<comment type="subcellular location">
    <subcellularLocation>
        <location evidence="1 8">Cell outer membrane</location>
        <topology evidence="1 8">Lipid-anchor</topology>
    </subcellularLocation>
</comment>
<evidence type="ECO:0000256" key="1">
    <source>
        <dbReference type="ARBA" id="ARBA00004459"/>
    </source>
</evidence>
<keyword evidence="7 8" id="KW-0449">Lipoprotein</keyword>
<name>A0AA91U165_9GAMM</name>
<dbReference type="SUPFAM" id="SSF56954">
    <property type="entry name" value="Outer membrane efflux proteins (OEP)"/>
    <property type="match status" value="1"/>
</dbReference>
<sequence length="471" mass="51527">MKRILIGGVLTLALTGCSMMPDYERPASPVAKVWPEGEAYENAAAEPLTAPPAWQSFFRDAQLRQLIDVALENNRDLRVAALNVEATRALYRIQRADRFPSLSADAGGNRTRTPDDLNGTTQSGITSQYSATLGVAWEVDLFGRLGSLQQQALEEYLATEAAQRSVQVSLIASVANTYLLWQADQALLDATRATLETYDESLRLTQRSFDVGIASSLELTQARTAVETARSSLARYTRLVAEDRNALALLLGQRVPVLPAEQPQLDSDLLAELPVGLPSDVLLQRPDILQAEYQLRGANANIGAARAAFFPSISLTANAGSASSQLSGLFDSGSEYWSFSPSISLPIFNAGRLQANLNYAEVIRDVRVAEYEQAIQVAFSEVADGLAARETYVDQVGAQQRLLEASEDYFQIAERRYRTGVDSYLILLDAQRQLFTARQQLITDQLNQLTSEVDLFRALGGGWPSADAQPE</sequence>
<dbReference type="Gene3D" id="1.20.1600.10">
    <property type="entry name" value="Outer membrane efflux proteins (OEP)"/>
    <property type="match status" value="1"/>
</dbReference>
<reference evidence="10 12" key="1">
    <citation type="submission" date="2017-09" db="EMBL/GenBank/DDBJ databases">
        <title>Bacterial and phytoplankton interrelationship in Kongsfjorden, an Arctic fjord.</title>
        <authorList>
            <person name="Sinha R."/>
            <person name="Krishnan K."/>
        </authorList>
    </citation>
    <scope>NUCLEOTIDE SEQUENCE [LARGE SCALE GENOMIC DNA]</scope>
    <source>
        <strain evidence="10 12">58</strain>
    </source>
</reference>
<dbReference type="PROSITE" id="PS51257">
    <property type="entry name" value="PROKAR_LIPOPROTEIN"/>
    <property type="match status" value="1"/>
</dbReference>
<dbReference type="NCBIfam" id="TIGR01845">
    <property type="entry name" value="outer_NodT"/>
    <property type="match status" value="1"/>
</dbReference>
<keyword evidence="4 8" id="KW-0812">Transmembrane</keyword>
<feature type="region of interest" description="Disordered" evidence="9">
    <location>
        <begin position="103"/>
        <end position="123"/>
    </location>
</feature>
<evidence type="ECO:0000256" key="5">
    <source>
        <dbReference type="ARBA" id="ARBA00023139"/>
    </source>
</evidence>
<dbReference type="EMBL" id="CP033116">
    <property type="protein sequence ID" value="QFY54972.1"/>
    <property type="molecule type" value="Genomic_DNA"/>
</dbReference>
<reference evidence="11 13" key="2">
    <citation type="submission" date="2018-10" db="EMBL/GenBank/DDBJ databases">
        <title>Complete genome sequence of Pseudomonas pelagia strain Kongs-67.</title>
        <authorList>
            <person name="Sinha R.K."/>
            <person name="Krishnan K."/>
        </authorList>
    </citation>
    <scope>NUCLEOTIDE SEQUENCE [LARGE SCALE GENOMIC DNA]</scope>
    <source>
        <strain evidence="11 13">Kongs-67</strain>
    </source>
</reference>
<evidence type="ECO:0000256" key="3">
    <source>
        <dbReference type="ARBA" id="ARBA00022452"/>
    </source>
</evidence>
<accession>A0AA91U165</accession>
<evidence type="ECO:0000256" key="2">
    <source>
        <dbReference type="ARBA" id="ARBA00007613"/>
    </source>
</evidence>
<keyword evidence="8" id="KW-0472">Membrane</keyword>
<evidence type="ECO:0000256" key="8">
    <source>
        <dbReference type="RuleBase" id="RU362097"/>
    </source>
</evidence>
<evidence type="ECO:0000313" key="11">
    <source>
        <dbReference type="EMBL" id="QFY54972.1"/>
    </source>
</evidence>
<keyword evidence="6" id="KW-0998">Cell outer membrane</keyword>
<evidence type="ECO:0000313" key="13">
    <source>
        <dbReference type="Proteomes" id="UP000344571"/>
    </source>
</evidence>
<dbReference type="Gene3D" id="2.20.200.10">
    <property type="entry name" value="Outer membrane efflux proteins (OEP)"/>
    <property type="match status" value="1"/>
</dbReference>
<dbReference type="InterPro" id="IPR010131">
    <property type="entry name" value="MdtP/NodT-like"/>
</dbReference>
<dbReference type="PANTHER" id="PTHR30203">
    <property type="entry name" value="OUTER MEMBRANE CATION EFFLUX PROTEIN"/>
    <property type="match status" value="1"/>
</dbReference>
<organism evidence="10 12">
    <name type="scientific">Halopseudomonas pelagia</name>
    <dbReference type="NCBI Taxonomy" id="553151"/>
    <lineage>
        <taxon>Bacteria</taxon>
        <taxon>Pseudomonadati</taxon>
        <taxon>Pseudomonadota</taxon>
        <taxon>Gammaproteobacteria</taxon>
        <taxon>Pseudomonadales</taxon>
        <taxon>Pseudomonadaceae</taxon>
        <taxon>Halopseudomonas</taxon>
    </lineage>
</organism>
<evidence type="ECO:0000256" key="7">
    <source>
        <dbReference type="ARBA" id="ARBA00023288"/>
    </source>
</evidence>
<dbReference type="Proteomes" id="UP000344571">
    <property type="component" value="Chromosome"/>
</dbReference>
<evidence type="ECO:0000313" key="12">
    <source>
        <dbReference type="Proteomes" id="UP000243750"/>
    </source>
</evidence>